<gene>
    <name evidence="3" type="ORF">PIIN_07348</name>
</gene>
<accession>G4TQ01</accession>
<organism evidence="3 4">
    <name type="scientific">Serendipita indica (strain DSM 11827)</name>
    <name type="common">Root endophyte fungus</name>
    <name type="synonym">Piriformospora indica</name>
    <dbReference type="NCBI Taxonomy" id="1109443"/>
    <lineage>
        <taxon>Eukaryota</taxon>
        <taxon>Fungi</taxon>
        <taxon>Dikarya</taxon>
        <taxon>Basidiomycota</taxon>
        <taxon>Agaricomycotina</taxon>
        <taxon>Agaricomycetes</taxon>
        <taxon>Sebacinales</taxon>
        <taxon>Serendipitaceae</taxon>
        <taxon>Serendipita</taxon>
    </lineage>
</organism>
<evidence type="ECO:0000256" key="1">
    <source>
        <dbReference type="SAM" id="MobiDB-lite"/>
    </source>
</evidence>
<feature type="region of interest" description="Disordered" evidence="1">
    <location>
        <begin position="292"/>
        <end position="331"/>
    </location>
</feature>
<protein>
    <submittedName>
        <fullName evidence="3">Uncharacterized protein</fullName>
    </submittedName>
</protein>
<dbReference type="HOGENOM" id="CLU_839678_0_0_1"/>
<evidence type="ECO:0000256" key="2">
    <source>
        <dbReference type="SAM" id="Phobius"/>
    </source>
</evidence>
<feature type="region of interest" description="Disordered" evidence="1">
    <location>
        <begin position="1"/>
        <end position="33"/>
    </location>
</feature>
<dbReference type="Proteomes" id="UP000007148">
    <property type="component" value="Unassembled WGS sequence"/>
</dbReference>
<dbReference type="AlphaFoldDB" id="G4TQ01"/>
<keyword evidence="4" id="KW-1185">Reference proteome</keyword>
<feature type="compositionally biased region" description="Low complexity" evidence="1">
    <location>
        <begin position="1"/>
        <end position="10"/>
    </location>
</feature>
<dbReference type="OrthoDB" id="3314457at2759"/>
<feature type="transmembrane region" description="Helical" evidence="2">
    <location>
        <begin position="52"/>
        <end position="73"/>
    </location>
</feature>
<feature type="compositionally biased region" description="Low complexity" evidence="1">
    <location>
        <begin position="18"/>
        <end position="33"/>
    </location>
</feature>
<proteinExistence type="predicted"/>
<keyword evidence="2" id="KW-0812">Transmembrane</keyword>
<reference evidence="3 4" key="1">
    <citation type="journal article" date="2011" name="PLoS Pathog.">
        <title>Endophytic Life Strategies Decoded by Genome and Transcriptome Analyses of the Mutualistic Root Symbiont Piriformospora indica.</title>
        <authorList>
            <person name="Zuccaro A."/>
            <person name="Lahrmann U."/>
            <person name="Guldener U."/>
            <person name="Langen G."/>
            <person name="Pfiffi S."/>
            <person name="Biedenkopf D."/>
            <person name="Wong P."/>
            <person name="Samans B."/>
            <person name="Grimm C."/>
            <person name="Basiewicz M."/>
            <person name="Murat C."/>
            <person name="Martin F."/>
            <person name="Kogel K.H."/>
        </authorList>
    </citation>
    <scope>NUCLEOTIDE SEQUENCE [LARGE SCALE GENOMIC DNA]</scope>
    <source>
        <strain evidence="3 4">DSM 11827</strain>
    </source>
</reference>
<sequence>MSSSASSSSSELPGTLFSSESSSSTTRCSSSVSTCLPIRGNGNERPDFASTALWAVILATVLATILLSVILWLTKRRVRRRSREQIRAFLWDMVRGVQNGTVEEDVLRRIIYGADPEVLEPKTPAILETWMFSNPIYSTNLTKFPSATSFRTTSSDREWKWNELQPVSLTKPFSPSDPFGLHTPDYGPKPALLQLPWKTHSRTEPETLREEADVPLSRVGTTAKPAVAERQVDAIFLIAMPQLRTPGSGSQAIVSLPVTLASASPTFEEDFLDPIVPPKPKRALAIQRQPRLDPLSSSGRHIEGPGISWFGETTRPVRSVPLPGAAGATST</sequence>
<keyword evidence="2" id="KW-1133">Transmembrane helix</keyword>
<comment type="caution">
    <text evidence="3">The sequence shown here is derived from an EMBL/GenBank/DDBJ whole genome shotgun (WGS) entry which is preliminary data.</text>
</comment>
<dbReference type="EMBL" id="CAFZ01000222">
    <property type="protein sequence ID" value="CCA73394.1"/>
    <property type="molecule type" value="Genomic_DNA"/>
</dbReference>
<name>G4TQ01_SERID</name>
<dbReference type="InParanoid" id="G4TQ01"/>
<evidence type="ECO:0000313" key="4">
    <source>
        <dbReference type="Proteomes" id="UP000007148"/>
    </source>
</evidence>
<evidence type="ECO:0000313" key="3">
    <source>
        <dbReference type="EMBL" id="CCA73394.1"/>
    </source>
</evidence>
<keyword evidence="2" id="KW-0472">Membrane</keyword>